<accession>A0ABP5CHE8</accession>
<sequence>MLDSLLSSLHLVLGALGLISSPELGSLGALGLTVAVVSAAIVAAAVLALALPDAAPPSLARPVRGIDASSPLAQSDPDAAGHPRPRAPGFAAAAA</sequence>
<name>A0ABP5CHE8_9MICO</name>
<feature type="transmembrane region" description="Helical" evidence="2">
    <location>
        <begin position="27"/>
        <end position="51"/>
    </location>
</feature>
<dbReference type="Proteomes" id="UP001499933">
    <property type="component" value="Unassembled WGS sequence"/>
</dbReference>
<evidence type="ECO:0000256" key="2">
    <source>
        <dbReference type="SAM" id="Phobius"/>
    </source>
</evidence>
<keyword evidence="2" id="KW-0472">Membrane</keyword>
<keyword evidence="2" id="KW-1133">Transmembrane helix</keyword>
<comment type="caution">
    <text evidence="3">The sequence shown here is derived from an EMBL/GenBank/DDBJ whole genome shotgun (WGS) entry which is preliminary data.</text>
</comment>
<evidence type="ECO:0000313" key="3">
    <source>
        <dbReference type="EMBL" id="GAA1963445.1"/>
    </source>
</evidence>
<gene>
    <name evidence="3" type="ORF">GCM10009776_27720</name>
</gene>
<keyword evidence="2" id="KW-0812">Transmembrane</keyword>
<evidence type="ECO:0000313" key="4">
    <source>
        <dbReference type="Proteomes" id="UP001499933"/>
    </source>
</evidence>
<feature type="region of interest" description="Disordered" evidence="1">
    <location>
        <begin position="65"/>
        <end position="95"/>
    </location>
</feature>
<organism evidence="3 4">
    <name type="scientific">Microbacterium deminutum</name>
    <dbReference type="NCBI Taxonomy" id="344164"/>
    <lineage>
        <taxon>Bacteria</taxon>
        <taxon>Bacillati</taxon>
        <taxon>Actinomycetota</taxon>
        <taxon>Actinomycetes</taxon>
        <taxon>Micrococcales</taxon>
        <taxon>Microbacteriaceae</taxon>
        <taxon>Microbacterium</taxon>
    </lineage>
</organism>
<dbReference type="Pfam" id="PF19950">
    <property type="entry name" value="DUF6412"/>
    <property type="match status" value="1"/>
</dbReference>
<keyword evidence="4" id="KW-1185">Reference proteome</keyword>
<protein>
    <submittedName>
        <fullName evidence="3">Uncharacterized protein</fullName>
    </submittedName>
</protein>
<reference evidence="4" key="1">
    <citation type="journal article" date="2019" name="Int. J. Syst. Evol. Microbiol.">
        <title>The Global Catalogue of Microorganisms (GCM) 10K type strain sequencing project: providing services to taxonomists for standard genome sequencing and annotation.</title>
        <authorList>
            <consortium name="The Broad Institute Genomics Platform"/>
            <consortium name="The Broad Institute Genome Sequencing Center for Infectious Disease"/>
            <person name="Wu L."/>
            <person name="Ma J."/>
        </authorList>
    </citation>
    <scope>NUCLEOTIDE SEQUENCE [LARGE SCALE GENOMIC DNA]</scope>
    <source>
        <strain evidence="4">JCM 14901</strain>
    </source>
</reference>
<evidence type="ECO:0000256" key="1">
    <source>
        <dbReference type="SAM" id="MobiDB-lite"/>
    </source>
</evidence>
<dbReference type="RefSeq" id="WP_344095630.1">
    <property type="nucleotide sequence ID" value="NZ_BAAAOG010000005.1"/>
</dbReference>
<proteinExistence type="predicted"/>
<dbReference type="InterPro" id="IPR045635">
    <property type="entry name" value="DUF6412"/>
</dbReference>
<feature type="compositionally biased region" description="Low complexity" evidence="1">
    <location>
        <begin position="76"/>
        <end position="95"/>
    </location>
</feature>
<dbReference type="EMBL" id="BAAAOG010000005">
    <property type="protein sequence ID" value="GAA1963445.1"/>
    <property type="molecule type" value="Genomic_DNA"/>
</dbReference>